<evidence type="ECO:0000313" key="1">
    <source>
        <dbReference type="EMBL" id="MCD7469864.1"/>
    </source>
</evidence>
<dbReference type="EMBL" id="JACEIK010001498">
    <property type="protein sequence ID" value="MCD7469864.1"/>
    <property type="molecule type" value="Genomic_DNA"/>
</dbReference>
<evidence type="ECO:0000313" key="2">
    <source>
        <dbReference type="Proteomes" id="UP000823775"/>
    </source>
</evidence>
<name>A0ABS8TG23_DATST</name>
<accession>A0ABS8TG23</accession>
<comment type="caution">
    <text evidence="1">The sequence shown here is derived from an EMBL/GenBank/DDBJ whole genome shotgun (WGS) entry which is preliminary data.</text>
</comment>
<dbReference type="Proteomes" id="UP000823775">
    <property type="component" value="Unassembled WGS sequence"/>
</dbReference>
<gene>
    <name evidence="1" type="ORF">HAX54_009178</name>
</gene>
<keyword evidence="2" id="KW-1185">Reference proteome</keyword>
<sequence length="169" mass="18820">MGSPVDGGEVLWVVSTGGGDWMVSRRSRRKGNGVVVVFSGDGGRRGNDGVWFDGVRLWRFDGFPARRGGGEEGAPREKQREVGWRLKFAGGGDRRKTRGSAAGRRWRLSALMEFDGRCEGKKKGKREIWWRGGAVVVAGEDEGEKEKRWCGGHLFGRMGNEGEKFRFWG</sequence>
<proteinExistence type="predicted"/>
<reference evidence="1 2" key="1">
    <citation type="journal article" date="2021" name="BMC Genomics">
        <title>Datura genome reveals duplications of psychoactive alkaloid biosynthetic genes and high mutation rate following tissue culture.</title>
        <authorList>
            <person name="Rajewski A."/>
            <person name="Carter-House D."/>
            <person name="Stajich J."/>
            <person name="Litt A."/>
        </authorList>
    </citation>
    <scope>NUCLEOTIDE SEQUENCE [LARGE SCALE GENOMIC DNA]</scope>
    <source>
        <strain evidence="1">AR-01</strain>
    </source>
</reference>
<organism evidence="1 2">
    <name type="scientific">Datura stramonium</name>
    <name type="common">Jimsonweed</name>
    <name type="synonym">Common thornapple</name>
    <dbReference type="NCBI Taxonomy" id="4076"/>
    <lineage>
        <taxon>Eukaryota</taxon>
        <taxon>Viridiplantae</taxon>
        <taxon>Streptophyta</taxon>
        <taxon>Embryophyta</taxon>
        <taxon>Tracheophyta</taxon>
        <taxon>Spermatophyta</taxon>
        <taxon>Magnoliopsida</taxon>
        <taxon>eudicotyledons</taxon>
        <taxon>Gunneridae</taxon>
        <taxon>Pentapetalae</taxon>
        <taxon>asterids</taxon>
        <taxon>lamiids</taxon>
        <taxon>Solanales</taxon>
        <taxon>Solanaceae</taxon>
        <taxon>Solanoideae</taxon>
        <taxon>Datureae</taxon>
        <taxon>Datura</taxon>
    </lineage>
</organism>
<protein>
    <submittedName>
        <fullName evidence="1">Uncharacterized protein</fullName>
    </submittedName>
</protein>